<evidence type="ECO:0000256" key="4">
    <source>
        <dbReference type="ARBA" id="ARBA00022771"/>
    </source>
</evidence>
<keyword evidence="11" id="KW-1185">Reference proteome</keyword>
<gene>
    <name evidence="10" type="ORF">M407DRAFT_221853</name>
</gene>
<feature type="domain" description="RING-type" evidence="8">
    <location>
        <begin position="33"/>
        <end position="81"/>
    </location>
</feature>
<dbReference type="GO" id="GO:0004842">
    <property type="term" value="F:ubiquitin-protein transferase activity"/>
    <property type="evidence" value="ECO:0007669"/>
    <property type="project" value="InterPro"/>
</dbReference>
<feature type="domain" description="RING-type" evidence="9">
    <location>
        <begin position="29"/>
        <end position="233"/>
    </location>
</feature>
<dbReference type="PANTHER" id="PTHR11685">
    <property type="entry name" value="RBR FAMILY RING FINGER AND IBR DOMAIN-CONTAINING"/>
    <property type="match status" value="1"/>
</dbReference>
<evidence type="ECO:0000256" key="6">
    <source>
        <dbReference type="ARBA" id="ARBA00022833"/>
    </source>
</evidence>
<dbReference type="Proteomes" id="UP000054248">
    <property type="component" value="Unassembled WGS sequence"/>
</dbReference>
<proteinExistence type="predicted"/>
<dbReference type="InterPro" id="IPR031127">
    <property type="entry name" value="E3_UB_ligase_RBR"/>
</dbReference>
<dbReference type="Gene3D" id="1.20.120.1750">
    <property type="match status" value="1"/>
</dbReference>
<evidence type="ECO:0000256" key="1">
    <source>
        <dbReference type="ARBA" id="ARBA00022679"/>
    </source>
</evidence>
<dbReference type="HOGENOM" id="CLU_022048_2_0_1"/>
<keyword evidence="4 7" id="KW-0863">Zinc-finger</keyword>
<organism evidence="10 11">
    <name type="scientific">Tulasnella calospora MUT 4182</name>
    <dbReference type="NCBI Taxonomy" id="1051891"/>
    <lineage>
        <taxon>Eukaryota</taxon>
        <taxon>Fungi</taxon>
        <taxon>Dikarya</taxon>
        <taxon>Basidiomycota</taxon>
        <taxon>Agaricomycotina</taxon>
        <taxon>Agaricomycetes</taxon>
        <taxon>Cantharellales</taxon>
        <taxon>Tulasnellaceae</taxon>
        <taxon>Tulasnella</taxon>
    </lineage>
</organism>
<keyword evidence="1" id="KW-0808">Transferase</keyword>
<evidence type="ECO:0000313" key="10">
    <source>
        <dbReference type="EMBL" id="KIO19916.1"/>
    </source>
</evidence>
<evidence type="ECO:0008006" key="12">
    <source>
        <dbReference type="Google" id="ProtNLM"/>
    </source>
</evidence>
<accession>A0A0C3Q7D6</accession>
<evidence type="ECO:0000256" key="5">
    <source>
        <dbReference type="ARBA" id="ARBA00022786"/>
    </source>
</evidence>
<evidence type="ECO:0000256" key="3">
    <source>
        <dbReference type="ARBA" id="ARBA00022737"/>
    </source>
</evidence>
<keyword evidence="3" id="KW-0677">Repeat</keyword>
<evidence type="ECO:0000313" key="11">
    <source>
        <dbReference type="Proteomes" id="UP000054248"/>
    </source>
</evidence>
<protein>
    <recommendedName>
        <fullName evidence="12">RING-type domain-containing protein</fullName>
    </recommendedName>
</protein>
<dbReference type="OrthoDB" id="1431934at2759"/>
<evidence type="ECO:0000256" key="7">
    <source>
        <dbReference type="PROSITE-ProRule" id="PRU00175"/>
    </source>
</evidence>
<dbReference type="GO" id="GO:0016567">
    <property type="term" value="P:protein ubiquitination"/>
    <property type="evidence" value="ECO:0007669"/>
    <property type="project" value="InterPro"/>
</dbReference>
<dbReference type="EMBL" id="KN823197">
    <property type="protein sequence ID" value="KIO19916.1"/>
    <property type="molecule type" value="Genomic_DNA"/>
</dbReference>
<dbReference type="InterPro" id="IPR044066">
    <property type="entry name" value="TRIAD_supradom"/>
</dbReference>
<evidence type="ECO:0000259" key="8">
    <source>
        <dbReference type="PROSITE" id="PS50089"/>
    </source>
</evidence>
<sequence length="233" mass="26444">MAMKLQQEFVEEDLILHARFSQLLATSQQTFECGICMETHPEDMVATVSGCSHDFCRECLTAHVRTALEGMKFPVICPICSTKQTKAGAYKGGVLTQGNVQMLGVSEEDYERWIEFELASHSVLIDCQKCKASMHVDRRDLQETPIITCPVCTCRSMWCRECQQSVESLSTEDHSCDGTKELDKLATQQRWQRCPGCQTLVERTMGCSTMTVRIGRLRRKSMWYLLIPVLESP</sequence>
<keyword evidence="6" id="KW-0862">Zinc</keyword>
<evidence type="ECO:0000259" key="9">
    <source>
        <dbReference type="PROSITE" id="PS51873"/>
    </source>
</evidence>
<dbReference type="PROSITE" id="PS51873">
    <property type="entry name" value="TRIAD"/>
    <property type="match status" value="1"/>
</dbReference>
<dbReference type="PROSITE" id="PS00518">
    <property type="entry name" value="ZF_RING_1"/>
    <property type="match status" value="1"/>
</dbReference>
<keyword evidence="2" id="KW-0479">Metal-binding</keyword>
<dbReference type="GO" id="GO:0008270">
    <property type="term" value="F:zinc ion binding"/>
    <property type="evidence" value="ECO:0007669"/>
    <property type="project" value="UniProtKB-KW"/>
</dbReference>
<evidence type="ECO:0000256" key="2">
    <source>
        <dbReference type="ARBA" id="ARBA00022723"/>
    </source>
</evidence>
<dbReference type="AlphaFoldDB" id="A0A0C3Q7D6"/>
<dbReference type="STRING" id="1051891.A0A0C3Q7D6"/>
<dbReference type="Gene3D" id="3.30.40.10">
    <property type="entry name" value="Zinc/RING finger domain, C3HC4 (zinc finger)"/>
    <property type="match status" value="1"/>
</dbReference>
<dbReference type="SUPFAM" id="SSF57850">
    <property type="entry name" value="RING/U-box"/>
    <property type="match status" value="1"/>
</dbReference>
<keyword evidence="5" id="KW-0833">Ubl conjugation pathway</keyword>
<reference evidence="11" key="2">
    <citation type="submission" date="2015-01" db="EMBL/GenBank/DDBJ databases">
        <title>Evolutionary Origins and Diversification of the Mycorrhizal Mutualists.</title>
        <authorList>
            <consortium name="DOE Joint Genome Institute"/>
            <consortium name="Mycorrhizal Genomics Consortium"/>
            <person name="Kohler A."/>
            <person name="Kuo A."/>
            <person name="Nagy L.G."/>
            <person name="Floudas D."/>
            <person name="Copeland A."/>
            <person name="Barry K.W."/>
            <person name="Cichocki N."/>
            <person name="Veneault-Fourrey C."/>
            <person name="LaButti K."/>
            <person name="Lindquist E.A."/>
            <person name="Lipzen A."/>
            <person name="Lundell T."/>
            <person name="Morin E."/>
            <person name="Murat C."/>
            <person name="Riley R."/>
            <person name="Ohm R."/>
            <person name="Sun H."/>
            <person name="Tunlid A."/>
            <person name="Henrissat B."/>
            <person name="Grigoriev I.V."/>
            <person name="Hibbett D.S."/>
            <person name="Martin F."/>
        </authorList>
    </citation>
    <scope>NUCLEOTIDE SEQUENCE [LARGE SCALE GENOMIC DNA]</scope>
    <source>
        <strain evidence="11">MUT 4182</strain>
    </source>
</reference>
<reference evidence="10 11" key="1">
    <citation type="submission" date="2014-04" db="EMBL/GenBank/DDBJ databases">
        <authorList>
            <consortium name="DOE Joint Genome Institute"/>
            <person name="Kuo A."/>
            <person name="Girlanda M."/>
            <person name="Perotto S."/>
            <person name="Kohler A."/>
            <person name="Nagy L.G."/>
            <person name="Floudas D."/>
            <person name="Copeland A."/>
            <person name="Barry K.W."/>
            <person name="Cichocki N."/>
            <person name="Veneault-Fourrey C."/>
            <person name="LaButti K."/>
            <person name="Lindquist E.A."/>
            <person name="Lipzen A."/>
            <person name="Lundell T."/>
            <person name="Morin E."/>
            <person name="Murat C."/>
            <person name="Sun H."/>
            <person name="Tunlid A."/>
            <person name="Henrissat B."/>
            <person name="Grigoriev I.V."/>
            <person name="Hibbett D.S."/>
            <person name="Martin F."/>
            <person name="Nordberg H.P."/>
            <person name="Cantor M.N."/>
            <person name="Hua S.X."/>
        </authorList>
    </citation>
    <scope>NUCLEOTIDE SEQUENCE [LARGE SCALE GENOMIC DNA]</scope>
    <source>
        <strain evidence="10 11">MUT 4182</strain>
    </source>
</reference>
<dbReference type="PROSITE" id="PS50089">
    <property type="entry name" value="ZF_RING_2"/>
    <property type="match status" value="1"/>
</dbReference>
<dbReference type="InterPro" id="IPR001841">
    <property type="entry name" value="Znf_RING"/>
</dbReference>
<name>A0A0C3Q7D6_9AGAM</name>
<dbReference type="InterPro" id="IPR013083">
    <property type="entry name" value="Znf_RING/FYVE/PHD"/>
</dbReference>
<dbReference type="SMART" id="SM00184">
    <property type="entry name" value="RING"/>
    <property type="match status" value="1"/>
</dbReference>
<dbReference type="Pfam" id="PF13639">
    <property type="entry name" value="zf-RING_2"/>
    <property type="match status" value="1"/>
</dbReference>
<dbReference type="InterPro" id="IPR017907">
    <property type="entry name" value="Znf_RING_CS"/>
</dbReference>